<dbReference type="InterPro" id="IPR036641">
    <property type="entry name" value="HPT_dom_sf"/>
</dbReference>
<dbReference type="SMART" id="SM00073">
    <property type="entry name" value="HPT"/>
    <property type="match status" value="1"/>
</dbReference>
<dbReference type="EMBL" id="AMXF01000399">
    <property type="protein sequence ID" value="ENO91127.1"/>
    <property type="molecule type" value="Genomic_DNA"/>
</dbReference>
<reference evidence="4 5" key="1">
    <citation type="submission" date="2012-09" db="EMBL/GenBank/DDBJ databases">
        <title>Draft Genome Sequences of 6 Strains from Genus Thauera.</title>
        <authorList>
            <person name="Liu B."/>
            <person name="Shapleigh J.P."/>
            <person name="Frostegard A.H."/>
        </authorList>
    </citation>
    <scope>NUCLEOTIDE SEQUENCE [LARGE SCALE GENOMIC DNA]</scope>
    <source>
        <strain evidence="4 5">B4P</strain>
    </source>
</reference>
<dbReference type="InterPro" id="IPR051315">
    <property type="entry name" value="Bact_Chemotaxis_CheA"/>
</dbReference>
<dbReference type="PANTHER" id="PTHR43395">
    <property type="entry name" value="SENSOR HISTIDINE KINASE CHEA"/>
    <property type="match status" value="1"/>
</dbReference>
<evidence type="ECO:0000256" key="1">
    <source>
        <dbReference type="ARBA" id="ARBA00023012"/>
    </source>
</evidence>
<evidence type="ECO:0000259" key="3">
    <source>
        <dbReference type="PROSITE" id="PS50894"/>
    </source>
</evidence>
<organism evidence="4 5">
    <name type="scientific">Thauera phenylacetica B4P</name>
    <dbReference type="NCBI Taxonomy" id="1234382"/>
    <lineage>
        <taxon>Bacteria</taxon>
        <taxon>Pseudomonadati</taxon>
        <taxon>Pseudomonadota</taxon>
        <taxon>Betaproteobacteria</taxon>
        <taxon>Rhodocyclales</taxon>
        <taxon>Zoogloeaceae</taxon>
        <taxon>Thauera</taxon>
    </lineage>
</organism>
<dbReference type="CDD" id="cd00088">
    <property type="entry name" value="HPT"/>
    <property type="match status" value="1"/>
</dbReference>
<keyword evidence="2" id="KW-0597">Phosphoprotein</keyword>
<dbReference type="Pfam" id="PF01627">
    <property type="entry name" value="Hpt"/>
    <property type="match status" value="1"/>
</dbReference>
<evidence type="ECO:0000313" key="4">
    <source>
        <dbReference type="EMBL" id="ENO91127.1"/>
    </source>
</evidence>
<feature type="domain" description="HPt" evidence="3">
    <location>
        <begin position="1"/>
        <end position="103"/>
    </location>
</feature>
<dbReference type="GO" id="GO:0000160">
    <property type="term" value="P:phosphorelay signal transduction system"/>
    <property type="evidence" value="ECO:0007669"/>
    <property type="project" value="UniProtKB-KW"/>
</dbReference>
<keyword evidence="1" id="KW-0902">Two-component regulatory system</keyword>
<evidence type="ECO:0000256" key="2">
    <source>
        <dbReference type="PROSITE-ProRule" id="PRU00110"/>
    </source>
</evidence>
<dbReference type="PANTHER" id="PTHR43395:SF10">
    <property type="entry name" value="CHEMOTAXIS PROTEIN CHEA"/>
    <property type="match status" value="1"/>
</dbReference>
<protein>
    <submittedName>
        <fullName evidence="4">CheA signal transduction histidine kinase</fullName>
    </submittedName>
</protein>
<dbReference type="InterPro" id="IPR008207">
    <property type="entry name" value="Sig_transdc_His_kin_Hpt_dom"/>
</dbReference>
<keyword evidence="5" id="KW-1185">Reference proteome</keyword>
<comment type="caution">
    <text evidence="4">The sequence shown here is derived from an EMBL/GenBank/DDBJ whole genome shotgun (WGS) entry which is preliminary data.</text>
</comment>
<evidence type="ECO:0000313" key="5">
    <source>
        <dbReference type="Proteomes" id="UP000013047"/>
    </source>
</evidence>
<dbReference type="SUPFAM" id="SSF47226">
    <property type="entry name" value="Histidine-containing phosphotransfer domain, HPT domain"/>
    <property type="match status" value="1"/>
</dbReference>
<keyword evidence="4" id="KW-0808">Transferase</keyword>
<dbReference type="RefSeq" id="WP_004386640.1">
    <property type="nucleotide sequence ID" value="NZ_AMXF01000399.1"/>
</dbReference>
<dbReference type="AlphaFoldDB" id="N6Z965"/>
<dbReference type="GO" id="GO:0004672">
    <property type="term" value="F:protein kinase activity"/>
    <property type="evidence" value="ECO:0007669"/>
    <property type="project" value="UniProtKB-ARBA"/>
</dbReference>
<dbReference type="Proteomes" id="UP000013047">
    <property type="component" value="Unassembled WGS sequence"/>
</dbReference>
<feature type="non-terminal residue" evidence="4">
    <location>
        <position position="119"/>
    </location>
</feature>
<keyword evidence="4" id="KW-0418">Kinase</keyword>
<sequence>MDLSQALATFLDESRELLAQMEEILLRAETAALPTDELHALFRCAHTIKGSAGLFGLDAVVHFTHAVESVLDRMRNGELELSDALINLLLESQDHIAGLVAAVAAERPLPEFEGAPLRA</sequence>
<accession>N6Z965</accession>
<feature type="modified residue" description="Phosphohistidine" evidence="2">
    <location>
        <position position="46"/>
    </location>
</feature>
<gene>
    <name evidence="4" type="ORF">C667_22794</name>
</gene>
<dbReference type="Gene3D" id="1.20.120.160">
    <property type="entry name" value="HPT domain"/>
    <property type="match status" value="1"/>
</dbReference>
<dbReference type="PROSITE" id="PS50894">
    <property type="entry name" value="HPT"/>
    <property type="match status" value="1"/>
</dbReference>
<name>N6Z965_9RHOO</name>
<proteinExistence type="predicted"/>